<dbReference type="InterPro" id="IPR004837">
    <property type="entry name" value="NaCa_Exmemb"/>
</dbReference>
<keyword evidence="6 15" id="KW-0812">Transmembrane</keyword>
<keyword evidence="5" id="KW-0109">Calcium transport</keyword>
<evidence type="ECO:0000256" key="8">
    <source>
        <dbReference type="ARBA" id="ARBA00022837"/>
    </source>
</evidence>
<evidence type="ECO:0000256" key="7">
    <source>
        <dbReference type="ARBA" id="ARBA00022737"/>
    </source>
</evidence>
<evidence type="ECO:0000256" key="3">
    <source>
        <dbReference type="ARBA" id="ARBA00022448"/>
    </source>
</evidence>
<feature type="compositionally biased region" description="Polar residues" evidence="14">
    <location>
        <begin position="498"/>
        <end position="523"/>
    </location>
</feature>
<keyword evidence="4" id="KW-0050">Antiport</keyword>
<feature type="transmembrane region" description="Helical" evidence="15">
    <location>
        <begin position="783"/>
        <end position="806"/>
    </location>
</feature>
<keyword evidence="3" id="KW-0813">Transport</keyword>
<dbReference type="AlphaFoldDB" id="A0A3B0JZ17"/>
<dbReference type="EMBL" id="OUUW01000010">
    <property type="protein sequence ID" value="SPP85672.1"/>
    <property type="molecule type" value="Genomic_DNA"/>
</dbReference>
<feature type="region of interest" description="Disordered" evidence="14">
    <location>
        <begin position="274"/>
        <end position="314"/>
    </location>
</feature>
<keyword evidence="7" id="KW-0677">Repeat</keyword>
<evidence type="ECO:0000256" key="9">
    <source>
        <dbReference type="ARBA" id="ARBA00022847"/>
    </source>
</evidence>
<dbReference type="Proteomes" id="UP000268350">
    <property type="component" value="Unassembled WGS sequence"/>
</dbReference>
<evidence type="ECO:0000256" key="12">
    <source>
        <dbReference type="ARBA" id="ARBA00023136"/>
    </source>
</evidence>
<gene>
    <name evidence="17" type="ORF">DGUA_6G004171</name>
</gene>
<feature type="region of interest" description="Disordered" evidence="14">
    <location>
        <begin position="145"/>
        <end position="173"/>
    </location>
</feature>
<evidence type="ECO:0000256" key="15">
    <source>
        <dbReference type="SAM" id="Phobius"/>
    </source>
</evidence>
<feature type="transmembrane region" description="Helical" evidence="15">
    <location>
        <begin position="400"/>
        <end position="423"/>
    </location>
</feature>
<feature type="compositionally biased region" description="Low complexity" evidence="14">
    <location>
        <begin position="158"/>
        <end position="173"/>
    </location>
</feature>
<feature type="compositionally biased region" description="Low complexity" evidence="14">
    <location>
        <begin position="528"/>
        <end position="537"/>
    </location>
</feature>
<feature type="transmembrane region" description="Helical" evidence="15">
    <location>
        <begin position="813"/>
        <end position="832"/>
    </location>
</feature>
<dbReference type="GO" id="GO:0008273">
    <property type="term" value="F:calcium, potassium:sodium antiporter activity"/>
    <property type="evidence" value="ECO:0007669"/>
    <property type="project" value="TreeGrafter"/>
</dbReference>
<feature type="region of interest" description="Disordered" evidence="14">
    <location>
        <begin position="498"/>
        <end position="549"/>
    </location>
</feature>
<feature type="transmembrane region" description="Helical" evidence="15">
    <location>
        <begin position="759"/>
        <end position="777"/>
    </location>
</feature>
<dbReference type="OrthoDB" id="2127281at2759"/>
<dbReference type="GO" id="GO:0005262">
    <property type="term" value="F:calcium channel activity"/>
    <property type="evidence" value="ECO:0007669"/>
    <property type="project" value="TreeGrafter"/>
</dbReference>
<dbReference type="InterPro" id="IPR044880">
    <property type="entry name" value="NCX_ion-bd_dom_sf"/>
</dbReference>
<keyword evidence="18" id="KW-1185">Reference proteome</keyword>
<dbReference type="Pfam" id="PF01699">
    <property type="entry name" value="Na_Ca_ex"/>
    <property type="match status" value="2"/>
</dbReference>
<evidence type="ECO:0000256" key="2">
    <source>
        <dbReference type="ARBA" id="ARBA00005364"/>
    </source>
</evidence>
<dbReference type="FunFam" id="1.20.1420.30:FF:000004">
    <property type="entry name" value="Sodium/potassium/calcium exchanger 2 isoform 1"/>
    <property type="match status" value="1"/>
</dbReference>
<evidence type="ECO:0000256" key="5">
    <source>
        <dbReference type="ARBA" id="ARBA00022568"/>
    </source>
</evidence>
<feature type="transmembrane region" description="Helical" evidence="15">
    <location>
        <begin position="717"/>
        <end position="738"/>
    </location>
</feature>
<keyword evidence="11" id="KW-0406">Ion transport</keyword>
<keyword evidence="10 15" id="KW-1133">Transmembrane helix</keyword>
<evidence type="ECO:0000256" key="1">
    <source>
        <dbReference type="ARBA" id="ARBA00004141"/>
    </source>
</evidence>
<reference evidence="18" key="1">
    <citation type="submission" date="2018-01" db="EMBL/GenBank/DDBJ databases">
        <authorList>
            <person name="Alioto T."/>
            <person name="Alioto T."/>
        </authorList>
    </citation>
    <scope>NUCLEOTIDE SEQUENCE [LARGE SCALE GENOMIC DNA]</scope>
</reference>
<dbReference type="GO" id="GO:0005886">
    <property type="term" value="C:plasma membrane"/>
    <property type="evidence" value="ECO:0007669"/>
    <property type="project" value="TreeGrafter"/>
</dbReference>
<comment type="subcellular location">
    <subcellularLocation>
        <location evidence="1">Membrane</location>
        <topology evidence="1">Multi-pass membrane protein</topology>
    </subcellularLocation>
</comment>
<proteinExistence type="inferred from homology"/>
<dbReference type="GO" id="GO:0015293">
    <property type="term" value="F:symporter activity"/>
    <property type="evidence" value="ECO:0007669"/>
    <property type="project" value="UniProtKB-KW"/>
</dbReference>
<evidence type="ECO:0000256" key="11">
    <source>
        <dbReference type="ARBA" id="ARBA00023065"/>
    </source>
</evidence>
<dbReference type="PANTHER" id="PTHR10846">
    <property type="entry name" value="SODIUM/POTASSIUM/CALCIUM EXCHANGER"/>
    <property type="match status" value="1"/>
</dbReference>
<keyword evidence="9" id="KW-0769">Symport</keyword>
<accession>A0A3B0JZ17</accession>
<dbReference type="Gene3D" id="1.20.1420.30">
    <property type="entry name" value="NCX, central ion-binding region"/>
    <property type="match status" value="2"/>
</dbReference>
<keyword evidence="12 15" id="KW-0472">Membrane</keyword>
<keyword evidence="13" id="KW-0325">Glycoprotein</keyword>
<feature type="transmembrane region" description="Helical" evidence="15">
    <location>
        <begin position="331"/>
        <end position="349"/>
    </location>
</feature>
<evidence type="ECO:0000256" key="14">
    <source>
        <dbReference type="SAM" id="MobiDB-lite"/>
    </source>
</evidence>
<feature type="compositionally biased region" description="Low complexity" evidence="14">
    <location>
        <begin position="221"/>
        <end position="234"/>
    </location>
</feature>
<dbReference type="FunFam" id="1.20.1420.30:FF:000002">
    <property type="entry name" value="Sodium/potassium/calcium exchanger 2 isoform 1"/>
    <property type="match status" value="1"/>
</dbReference>
<keyword evidence="8" id="KW-0106">Calcium</keyword>
<evidence type="ECO:0000256" key="6">
    <source>
        <dbReference type="ARBA" id="ARBA00022692"/>
    </source>
</evidence>
<evidence type="ECO:0000313" key="18">
    <source>
        <dbReference type="Proteomes" id="UP000268350"/>
    </source>
</evidence>
<name>A0A3B0JZ17_DROGU</name>
<feature type="region of interest" description="Disordered" evidence="14">
    <location>
        <begin position="619"/>
        <end position="642"/>
    </location>
</feature>
<feature type="region of interest" description="Disordered" evidence="14">
    <location>
        <begin position="212"/>
        <end position="257"/>
    </location>
</feature>
<dbReference type="PANTHER" id="PTHR10846:SF72">
    <property type="entry name" value="SODIUM_POTASSIUM_CALCIUM EXCHANGER NCKX30C"/>
    <property type="match status" value="1"/>
</dbReference>
<feature type="compositionally biased region" description="Polar residues" evidence="14">
    <location>
        <begin position="295"/>
        <end position="313"/>
    </location>
</feature>
<evidence type="ECO:0000256" key="4">
    <source>
        <dbReference type="ARBA" id="ARBA00022449"/>
    </source>
</evidence>
<evidence type="ECO:0000313" key="17">
    <source>
        <dbReference type="EMBL" id="SPP85672.1"/>
    </source>
</evidence>
<feature type="region of interest" description="Disordered" evidence="14">
    <location>
        <begin position="85"/>
        <end position="106"/>
    </location>
</feature>
<dbReference type="InterPro" id="IPR004481">
    <property type="entry name" value="K/Na/Ca-exchanger"/>
</dbReference>
<feature type="compositionally biased region" description="Low complexity" evidence="14">
    <location>
        <begin position="9"/>
        <end position="40"/>
    </location>
</feature>
<protein>
    <submittedName>
        <fullName evidence="17">Blast:Sodium/potassium/calcium exchanger Nckx30C</fullName>
    </submittedName>
</protein>
<feature type="domain" description="Sodium/calcium exchanger membrane region" evidence="16">
    <location>
        <begin position="683"/>
        <end position="830"/>
    </location>
</feature>
<dbReference type="GO" id="GO:0006874">
    <property type="term" value="P:intracellular calcium ion homeostasis"/>
    <property type="evidence" value="ECO:0007669"/>
    <property type="project" value="TreeGrafter"/>
</dbReference>
<comment type="similarity">
    <text evidence="2">Belongs to the Ca(2+):cation antiporter (CaCA) (TC 2.A.19) family. SLC24A subfamily.</text>
</comment>
<feature type="transmembrane region" description="Helical" evidence="15">
    <location>
        <begin position="681"/>
        <end position="705"/>
    </location>
</feature>
<feature type="domain" description="Sodium/calcium exchanger membrane region" evidence="16">
    <location>
        <begin position="336"/>
        <end position="477"/>
    </location>
</feature>
<feature type="region of interest" description="Disordered" evidence="14">
    <location>
        <begin position="1"/>
        <end position="47"/>
    </location>
</feature>
<dbReference type="NCBIfam" id="TIGR00367">
    <property type="entry name" value="calcium/sodium antiporter"/>
    <property type="match status" value="1"/>
</dbReference>
<sequence>MLQPTTCSKQQQQKQQPEHAAAAAAAAAGAASAVGTETAANRQERQSIAKDHGALALALATDRSSSSDMLPVISTSSTTIDFNSRRRRGRLRGMEEAASASASEVSKEQPKYQAKMLEECVNIFKRLVLLTLNTISTRTTATITKGKTRGRTAKEHSLTSSSCCSLPQPQPQPQLQHQTQRCRRFRLPIYCILLVGCCLATQGLGVEAHKPKSAKQHYSSNQNNQNPNNNNQNNDVLNGVNAPPLYQGEPSQTSGEDEAELMYPFTSGEHMFGEEEEQDQEMNMNAAPGSDEDNAGNQRGINDTHSENSTVTKTPLFPKDLFTKEQLENGAVILHIIGVIYMFVALAIVCDEFFVPSLDVIIEKLGITDDVAGATFMAAGGSAPELFTSVIGVFVSFDDVGIGTIVGSAVFNILFVIGMCALFSKTVLSLTWWPLFRDCSFYSISLLVLIYFFRDNRIFWWEALILFTIYIAYVTFMKWNVEVEQCVKKLITKNKGNAANSSETSMATQPGGSVTSRAASETRSGPHGSSNAGATGNSSGGGTSGSTQTGAKFRHGLLQLMIHTIDPLHDGKVDEKATQLHAIASLKVLLDATKPQRGGATTSAANHVKINLKETTLADRPNGNIDTTLDSAPDIEDDPEPLSMAWPDTARKRLTYVLVAPLLVPMWLTLPDTRTPRGKRFFPVTFIGSIVWIAAFSYLMVWWANVAGDTARIPPEVMGLTFLAAGTSIPDLITSVIVARKGFGDMAVSSSVGSNIFDVTVGLPIPWLLYGIIYGAPVEVNSVGMVCSITILFMMLVFVVMSIACFRWRMNKGLGFTMFLLYFVFVAVSLMFEYDVITCPF</sequence>
<evidence type="ECO:0000259" key="16">
    <source>
        <dbReference type="Pfam" id="PF01699"/>
    </source>
</evidence>
<feature type="transmembrane region" description="Helical" evidence="15">
    <location>
        <begin position="435"/>
        <end position="453"/>
    </location>
</feature>
<organism evidence="17 18">
    <name type="scientific">Drosophila guanche</name>
    <name type="common">Fruit fly</name>
    <dbReference type="NCBI Taxonomy" id="7266"/>
    <lineage>
        <taxon>Eukaryota</taxon>
        <taxon>Metazoa</taxon>
        <taxon>Ecdysozoa</taxon>
        <taxon>Arthropoda</taxon>
        <taxon>Hexapoda</taxon>
        <taxon>Insecta</taxon>
        <taxon>Pterygota</taxon>
        <taxon>Neoptera</taxon>
        <taxon>Endopterygota</taxon>
        <taxon>Diptera</taxon>
        <taxon>Brachycera</taxon>
        <taxon>Muscomorpha</taxon>
        <taxon>Ephydroidea</taxon>
        <taxon>Drosophilidae</taxon>
        <taxon>Drosophila</taxon>
        <taxon>Sophophora</taxon>
    </lineage>
</organism>
<evidence type="ECO:0000256" key="13">
    <source>
        <dbReference type="ARBA" id="ARBA00023180"/>
    </source>
</evidence>
<evidence type="ECO:0000256" key="10">
    <source>
        <dbReference type="ARBA" id="ARBA00022989"/>
    </source>
</evidence>
<feature type="transmembrane region" description="Helical" evidence="15">
    <location>
        <begin position="459"/>
        <end position="479"/>
    </location>
</feature>